<evidence type="ECO:0000256" key="1">
    <source>
        <dbReference type="ARBA" id="ARBA00004141"/>
    </source>
</evidence>
<evidence type="ECO:0000256" key="3">
    <source>
        <dbReference type="ARBA" id="ARBA00022989"/>
    </source>
</evidence>
<comment type="subcellular location">
    <subcellularLocation>
        <location evidence="1">Membrane</location>
        <topology evidence="1">Multi-pass membrane protein</topology>
    </subcellularLocation>
</comment>
<dbReference type="InterPro" id="IPR036259">
    <property type="entry name" value="MFS_trans_sf"/>
</dbReference>
<dbReference type="InterPro" id="IPR011701">
    <property type="entry name" value="MFS"/>
</dbReference>
<evidence type="ECO:0000256" key="5">
    <source>
        <dbReference type="SAM" id="Phobius"/>
    </source>
</evidence>
<feature type="transmembrane region" description="Helical" evidence="5">
    <location>
        <begin position="107"/>
        <end position="128"/>
    </location>
</feature>
<dbReference type="Gene3D" id="1.20.1250.20">
    <property type="entry name" value="MFS general substrate transporter like domains"/>
    <property type="match status" value="1"/>
</dbReference>
<keyword evidence="4 5" id="KW-0472">Membrane</keyword>
<dbReference type="PANTHER" id="PTHR23507">
    <property type="entry name" value="ZGC:174356"/>
    <property type="match status" value="1"/>
</dbReference>
<evidence type="ECO:0000256" key="2">
    <source>
        <dbReference type="ARBA" id="ARBA00022692"/>
    </source>
</evidence>
<keyword evidence="3 5" id="KW-1133">Transmembrane helix</keyword>
<evidence type="ECO:0000256" key="4">
    <source>
        <dbReference type="ARBA" id="ARBA00023136"/>
    </source>
</evidence>
<dbReference type="PANTHER" id="PTHR23507:SF39">
    <property type="entry name" value="GH23453P-RELATED"/>
    <property type="match status" value="1"/>
</dbReference>
<proteinExistence type="predicted"/>
<feature type="transmembrane region" description="Helical" evidence="5">
    <location>
        <begin position="134"/>
        <end position="161"/>
    </location>
</feature>
<dbReference type="GO" id="GO:0016020">
    <property type="term" value="C:membrane"/>
    <property type="evidence" value="ECO:0007669"/>
    <property type="project" value="UniProtKB-SubCell"/>
</dbReference>
<feature type="transmembrane region" description="Helical" evidence="5">
    <location>
        <begin position="259"/>
        <end position="276"/>
    </location>
</feature>
<dbReference type="GO" id="GO:0022857">
    <property type="term" value="F:transmembrane transporter activity"/>
    <property type="evidence" value="ECO:0007669"/>
    <property type="project" value="InterPro"/>
</dbReference>
<sequence>MTAADTSENSDPGCWSRYRLTIEPVMGAAFFVIALTGSPFTDLCIEQSCLELGMDVDTCKNDESADESAHRTSSTITLWRIIIDTLPGCIMSLFTSPWSETNGRKPVLIVSLTGQALTQAAFTYMSTIKKINPYWYLVAGIPASISGGPILTILSCYCYLIDVTCPKDRVIRLAVLNEFVCIIAVIANLVAPTLQNMGYLAVYGTGAVLMVIVLLYVIILLPESAEVMKETSTTLFTTDHLIDSFKTFFKRRPGNTRSVIFALTGCGVVSLLVNAGEPDCKYLATMKKFDWGISDYTTFNAVSLIVQALGTLSGVYLLMNICRLGEAASNLVIQISLLASSILTAIATTPTMFYITSQIRIFYGCLGPITKGFISKLLPPHDIAKVLAFGSTLEAFMPQIGAVLYANLYNRTVGTDPFAIFLLSASLQLLVIIWTIIGFTRFYYGKGKTDIDQEIGNIKDDAMKDVEVQGTSENNADPSMTESS</sequence>
<protein>
    <submittedName>
        <fullName evidence="6">Proton-coupled folate transporter</fullName>
    </submittedName>
</protein>
<name>A0A146L2F9_LYGHE</name>
<keyword evidence="2 5" id="KW-0812">Transmembrane</keyword>
<dbReference type="EMBL" id="GDHC01015946">
    <property type="protein sequence ID" value="JAQ02683.1"/>
    <property type="molecule type" value="Transcribed_RNA"/>
</dbReference>
<feature type="transmembrane region" description="Helical" evidence="5">
    <location>
        <begin position="173"/>
        <end position="191"/>
    </location>
</feature>
<gene>
    <name evidence="6" type="primary">slc46a1_1</name>
    <name evidence="6" type="ORF">g.62858</name>
</gene>
<dbReference type="SUPFAM" id="SSF103473">
    <property type="entry name" value="MFS general substrate transporter"/>
    <property type="match status" value="1"/>
</dbReference>
<feature type="transmembrane region" description="Helical" evidence="5">
    <location>
        <begin position="418"/>
        <end position="439"/>
    </location>
</feature>
<feature type="transmembrane region" description="Helical" evidence="5">
    <location>
        <begin position="197"/>
        <end position="221"/>
    </location>
</feature>
<evidence type="ECO:0000313" key="6">
    <source>
        <dbReference type="EMBL" id="JAQ02683.1"/>
    </source>
</evidence>
<feature type="transmembrane region" description="Helical" evidence="5">
    <location>
        <begin position="331"/>
        <end position="355"/>
    </location>
</feature>
<dbReference type="Pfam" id="PF07690">
    <property type="entry name" value="MFS_1"/>
    <property type="match status" value="1"/>
</dbReference>
<dbReference type="AlphaFoldDB" id="A0A146L2F9"/>
<accession>A0A146L2F9</accession>
<feature type="transmembrane region" description="Helical" evidence="5">
    <location>
        <begin position="296"/>
        <end position="319"/>
    </location>
</feature>
<organism evidence="6">
    <name type="scientific">Lygus hesperus</name>
    <name type="common">Western plant bug</name>
    <dbReference type="NCBI Taxonomy" id="30085"/>
    <lineage>
        <taxon>Eukaryota</taxon>
        <taxon>Metazoa</taxon>
        <taxon>Ecdysozoa</taxon>
        <taxon>Arthropoda</taxon>
        <taxon>Hexapoda</taxon>
        <taxon>Insecta</taxon>
        <taxon>Pterygota</taxon>
        <taxon>Neoptera</taxon>
        <taxon>Paraneoptera</taxon>
        <taxon>Hemiptera</taxon>
        <taxon>Heteroptera</taxon>
        <taxon>Panheteroptera</taxon>
        <taxon>Cimicomorpha</taxon>
        <taxon>Miridae</taxon>
        <taxon>Mirini</taxon>
        <taxon>Lygus</taxon>
    </lineage>
</organism>
<reference evidence="6" key="1">
    <citation type="journal article" date="2016" name="Gigascience">
        <title>De novo construction of an expanded transcriptome assembly for the western tarnished plant bug, Lygus hesperus.</title>
        <authorList>
            <person name="Tassone E.E."/>
            <person name="Geib S.M."/>
            <person name="Hall B."/>
            <person name="Fabrick J.A."/>
            <person name="Brent C.S."/>
            <person name="Hull J.J."/>
        </authorList>
    </citation>
    <scope>NUCLEOTIDE SEQUENCE</scope>
</reference>